<name>A0A834T8J5_9FABA</name>
<keyword evidence="2" id="KW-1133">Transmembrane helix</keyword>
<gene>
    <name evidence="3" type="ORF">G2W53_030045</name>
</gene>
<feature type="compositionally biased region" description="Basic and acidic residues" evidence="1">
    <location>
        <begin position="221"/>
        <end position="233"/>
    </location>
</feature>
<feature type="compositionally biased region" description="Basic and acidic residues" evidence="1">
    <location>
        <begin position="1022"/>
        <end position="1032"/>
    </location>
</feature>
<feature type="compositionally biased region" description="Polar residues" evidence="1">
    <location>
        <begin position="148"/>
        <end position="181"/>
    </location>
</feature>
<feature type="compositionally biased region" description="Polar residues" evidence="1">
    <location>
        <begin position="898"/>
        <end position="915"/>
    </location>
</feature>
<comment type="caution">
    <text evidence="3">The sequence shown here is derived from an EMBL/GenBank/DDBJ whole genome shotgun (WGS) entry which is preliminary data.</text>
</comment>
<dbReference type="Proteomes" id="UP000634136">
    <property type="component" value="Unassembled WGS sequence"/>
</dbReference>
<dbReference type="PANTHER" id="PTHR33870:SF16">
    <property type="entry name" value="PROTEIN, PUTATIVE-RELATED"/>
    <property type="match status" value="1"/>
</dbReference>
<feature type="compositionally biased region" description="Basic and acidic residues" evidence="1">
    <location>
        <begin position="707"/>
        <end position="718"/>
    </location>
</feature>
<feature type="region of interest" description="Disordered" evidence="1">
    <location>
        <begin position="696"/>
        <end position="736"/>
    </location>
</feature>
<evidence type="ECO:0000313" key="4">
    <source>
        <dbReference type="Proteomes" id="UP000634136"/>
    </source>
</evidence>
<feature type="compositionally biased region" description="Polar residues" evidence="1">
    <location>
        <begin position="1064"/>
        <end position="1080"/>
    </location>
</feature>
<feature type="region of interest" description="Disordered" evidence="1">
    <location>
        <begin position="817"/>
        <end position="1136"/>
    </location>
</feature>
<feature type="region of interest" description="Disordered" evidence="1">
    <location>
        <begin position="148"/>
        <end position="267"/>
    </location>
</feature>
<accession>A0A834T8J5</accession>
<keyword evidence="2" id="KW-0472">Membrane</keyword>
<feature type="compositionally biased region" description="Low complexity" evidence="1">
    <location>
        <begin position="959"/>
        <end position="972"/>
    </location>
</feature>
<dbReference type="EMBL" id="JAAIUW010000009">
    <property type="protein sequence ID" value="KAF7816076.1"/>
    <property type="molecule type" value="Genomic_DNA"/>
</dbReference>
<feature type="transmembrane region" description="Helical" evidence="2">
    <location>
        <begin position="30"/>
        <end position="47"/>
    </location>
</feature>
<proteinExistence type="predicted"/>
<evidence type="ECO:0000256" key="1">
    <source>
        <dbReference type="SAM" id="MobiDB-lite"/>
    </source>
</evidence>
<keyword evidence="4" id="KW-1185">Reference proteome</keyword>
<dbReference type="PANTHER" id="PTHR33870">
    <property type="entry name" value="CARDIOMYOPATHY-ASSOCIATED PROTEIN"/>
    <property type="match status" value="1"/>
</dbReference>
<dbReference type="AlphaFoldDB" id="A0A834T8J5"/>
<protein>
    <submittedName>
        <fullName evidence="3">Putative transmembrane protein</fullName>
    </submittedName>
</protein>
<feature type="transmembrane region" description="Helical" evidence="2">
    <location>
        <begin position="54"/>
        <end position="73"/>
    </location>
</feature>
<feature type="compositionally biased region" description="Acidic residues" evidence="1">
    <location>
        <begin position="234"/>
        <end position="257"/>
    </location>
</feature>
<feature type="compositionally biased region" description="Basic and acidic residues" evidence="1">
    <location>
        <begin position="995"/>
        <end position="1015"/>
    </location>
</feature>
<feature type="compositionally biased region" description="Basic and acidic residues" evidence="1">
    <location>
        <begin position="932"/>
        <end position="957"/>
    </location>
</feature>
<feature type="compositionally biased region" description="Basic and acidic residues" evidence="1">
    <location>
        <begin position="1043"/>
        <end position="1056"/>
    </location>
</feature>
<feature type="compositionally biased region" description="Basic and acidic residues" evidence="1">
    <location>
        <begin position="1081"/>
        <end position="1116"/>
    </location>
</feature>
<keyword evidence="2 3" id="KW-0812">Transmembrane</keyword>
<feature type="region of interest" description="Disordered" evidence="1">
    <location>
        <begin position="492"/>
        <end position="546"/>
    </location>
</feature>
<feature type="compositionally biased region" description="Basic and acidic residues" evidence="1">
    <location>
        <begin position="857"/>
        <end position="878"/>
    </location>
</feature>
<feature type="compositionally biased region" description="Basic and acidic residues" evidence="1">
    <location>
        <begin position="514"/>
        <end position="531"/>
    </location>
</feature>
<organism evidence="3 4">
    <name type="scientific">Senna tora</name>
    <dbReference type="NCBI Taxonomy" id="362788"/>
    <lineage>
        <taxon>Eukaryota</taxon>
        <taxon>Viridiplantae</taxon>
        <taxon>Streptophyta</taxon>
        <taxon>Embryophyta</taxon>
        <taxon>Tracheophyta</taxon>
        <taxon>Spermatophyta</taxon>
        <taxon>Magnoliopsida</taxon>
        <taxon>eudicotyledons</taxon>
        <taxon>Gunneridae</taxon>
        <taxon>Pentapetalae</taxon>
        <taxon>rosids</taxon>
        <taxon>fabids</taxon>
        <taxon>Fabales</taxon>
        <taxon>Fabaceae</taxon>
        <taxon>Caesalpinioideae</taxon>
        <taxon>Cassia clade</taxon>
        <taxon>Senna</taxon>
    </lineage>
</organism>
<sequence>MGLSTKDIPVCLCRMIQVSIETSFTFMRRHPLISGVLILLIIVYLFLSYIYHFLVYLSPFLVCAAFFVCIFWSSEQDPLKYIKGDNKKAEQRKFDRQYTEIPSHVKRDLALQRRYSLRNATSRRRNFKDKKWNAQDIVVEETNKVLPTITNNDSEDNNALSTITSNDSENNKELSTLPINNDSDENKEATSSDPEPPTSDLVKISDSDQQTSRTDGSDGSALEKENENSREGEGGESQEEGEVESLEEEEEGEDSQEEANKAMEWTNDDQKNLMDLGISEIERNRRLESLIARRRARQHLKLQIEKGIIDLRTVSPSQIAPLLITRINTTSDYRRGEYEGIDGIEIPGSAPSVLRPSRNPFDLPYDPSEEKPNLTGDSFQQEFTVSHHQREMSYCRHESFNIGPSLPFDESYPFFINGRKISDRFRRLPEKGNPDLIIEKLFCKDSVGGSVGFSTRVKAPKPLLTKLQPNEETPTKSKLKFDLFDLIIKRKQEDDDDDDDDTAAQKQQQSESKPMSEAEDGPKISNDEKAGVSEAPPPPLELDNKPINEKFLNFPITTSSSNVVTSISESLPFESPSSSKNQENVLFSDRCIFHKPTCSIASDLQVEFSEVGSPTTLTIDGEESVVFDGDGGDIDKDIIAIATPGSEDFGEDLSAEVSNSSSKSIASLIPLQQIDEEEDTSAATELSGDIFCNESLPLPHQTQSEIPEERQEIPENSRTDSTTIDTQDLDRNEDPGPSIVNRALIDAVAINPFSLFSPRSVLPEKIRTDQVSLPAFDQHIRTNVPQLNREDISQPISTNDLVPNTMPHNMQPLMVDPVTQTQSASSSNSQGGQEAYCSSTVADDEDERENNTLVIPRNKEPYDPPEDSIGKAHFSEKENDVEEENSNNTSRKVVDDGVTSSSSKVIEKIGNSTTTIEDDAELAQSMDANPPKLDKLNESLEKSEAEIINKEEIKEESSNEVPSEEVSNVQSESTEKLKNDPNDDSLEKLSNVQSESEKNDAEMSNKEEDKEKSKNEVPLNSDKPDSSKKENDAVIYNKEDEENLKNGENSKDKTSAELEDQEEVNNVHSNSGKNDAQSSNNKEEDKESNPEKPKEVEDDKEKDKKESIEQELKQNIEEAMAMASSKEPGEELEENS</sequence>
<feature type="compositionally biased region" description="Polar residues" evidence="1">
    <location>
        <begin position="504"/>
        <end position="513"/>
    </location>
</feature>
<feature type="compositionally biased region" description="Basic and acidic residues" evidence="1">
    <location>
        <begin position="973"/>
        <end position="987"/>
    </location>
</feature>
<reference evidence="3" key="1">
    <citation type="submission" date="2020-09" db="EMBL/GenBank/DDBJ databases">
        <title>Genome-Enabled Discovery of Anthraquinone Biosynthesis in Senna tora.</title>
        <authorList>
            <person name="Kang S.-H."/>
            <person name="Pandey R.P."/>
            <person name="Lee C.-M."/>
            <person name="Sim J.-S."/>
            <person name="Jeong J.-T."/>
            <person name="Choi B.-S."/>
            <person name="Jung M."/>
            <person name="Ginzburg D."/>
            <person name="Zhao K."/>
            <person name="Won S.Y."/>
            <person name="Oh T.-J."/>
            <person name="Yu Y."/>
            <person name="Kim N.-H."/>
            <person name="Lee O.R."/>
            <person name="Lee T.-H."/>
            <person name="Bashyal P."/>
            <person name="Kim T.-S."/>
            <person name="Lee W.-H."/>
            <person name="Kawkins C."/>
            <person name="Kim C.-K."/>
            <person name="Kim J.S."/>
            <person name="Ahn B.O."/>
            <person name="Rhee S.Y."/>
            <person name="Sohng J.K."/>
        </authorList>
    </citation>
    <scope>NUCLEOTIDE SEQUENCE</scope>
    <source>
        <tissue evidence="3">Leaf</tissue>
    </source>
</reference>
<dbReference type="OrthoDB" id="1908091at2759"/>
<evidence type="ECO:0000256" key="2">
    <source>
        <dbReference type="SAM" id="Phobius"/>
    </source>
</evidence>
<feature type="compositionally biased region" description="Low complexity" evidence="1">
    <location>
        <begin position="819"/>
        <end position="833"/>
    </location>
</feature>
<evidence type="ECO:0000313" key="3">
    <source>
        <dbReference type="EMBL" id="KAF7816076.1"/>
    </source>
</evidence>